<proteinExistence type="predicted"/>
<name>A0ABV7CB03_9VIBR</name>
<protein>
    <submittedName>
        <fullName evidence="2">DUF3311 domain-containing protein</fullName>
    </submittedName>
</protein>
<keyword evidence="1" id="KW-0812">Transmembrane</keyword>
<keyword evidence="3" id="KW-1185">Reference proteome</keyword>
<dbReference type="RefSeq" id="WP_199287010.1">
    <property type="nucleotide sequence ID" value="NZ_AP024912.1"/>
</dbReference>
<sequence length="73" mass="8679">MKNRKYPMHPVMMVYFLICALAMIWPGATLANHIEPMIIGLPFYLFWYFVWLLVTFVGLVICYQMEDEKEDDA</sequence>
<organism evidence="2 3">
    <name type="scientific">Vibrio zhugei</name>
    <dbReference type="NCBI Taxonomy" id="2479546"/>
    <lineage>
        <taxon>Bacteria</taxon>
        <taxon>Pseudomonadati</taxon>
        <taxon>Pseudomonadota</taxon>
        <taxon>Gammaproteobacteria</taxon>
        <taxon>Vibrionales</taxon>
        <taxon>Vibrionaceae</taxon>
        <taxon>Vibrio</taxon>
    </lineage>
</organism>
<reference evidence="3" key="1">
    <citation type="journal article" date="2019" name="Int. J. Syst. Evol. Microbiol.">
        <title>The Global Catalogue of Microorganisms (GCM) 10K type strain sequencing project: providing services to taxonomists for standard genome sequencing and annotation.</title>
        <authorList>
            <consortium name="The Broad Institute Genomics Platform"/>
            <consortium name="The Broad Institute Genome Sequencing Center for Infectious Disease"/>
            <person name="Wu L."/>
            <person name="Ma J."/>
        </authorList>
    </citation>
    <scope>NUCLEOTIDE SEQUENCE [LARGE SCALE GENOMIC DNA]</scope>
    <source>
        <strain evidence="3">KCTC 62784</strain>
    </source>
</reference>
<dbReference type="Proteomes" id="UP001595384">
    <property type="component" value="Unassembled WGS sequence"/>
</dbReference>
<evidence type="ECO:0000256" key="1">
    <source>
        <dbReference type="SAM" id="Phobius"/>
    </source>
</evidence>
<keyword evidence="1" id="KW-0472">Membrane</keyword>
<dbReference type="EMBL" id="JBHRSE010000114">
    <property type="protein sequence ID" value="MFC3025272.1"/>
    <property type="molecule type" value="Genomic_DNA"/>
</dbReference>
<gene>
    <name evidence="2" type="ORF">ACFODT_15825</name>
</gene>
<keyword evidence="1" id="KW-1133">Transmembrane helix</keyword>
<dbReference type="Pfam" id="PF11755">
    <property type="entry name" value="DUF3311"/>
    <property type="match status" value="1"/>
</dbReference>
<feature type="transmembrane region" description="Helical" evidence="1">
    <location>
        <begin position="41"/>
        <end position="63"/>
    </location>
</feature>
<comment type="caution">
    <text evidence="2">The sequence shown here is derived from an EMBL/GenBank/DDBJ whole genome shotgun (WGS) entry which is preliminary data.</text>
</comment>
<accession>A0ABV7CB03</accession>
<evidence type="ECO:0000313" key="2">
    <source>
        <dbReference type="EMBL" id="MFC3025272.1"/>
    </source>
</evidence>
<evidence type="ECO:0000313" key="3">
    <source>
        <dbReference type="Proteomes" id="UP001595384"/>
    </source>
</evidence>
<dbReference type="InterPro" id="IPR021741">
    <property type="entry name" value="DUF3311"/>
</dbReference>